<dbReference type="OrthoDB" id="3433915at2759"/>
<proteinExistence type="predicted"/>
<protein>
    <submittedName>
        <fullName evidence="2">Uncharacterized protein</fullName>
    </submittedName>
</protein>
<dbReference type="Proteomes" id="UP000235786">
    <property type="component" value="Unassembled WGS sequence"/>
</dbReference>
<dbReference type="STRING" id="1149755.A0A2J6SAC0"/>
<evidence type="ECO:0000256" key="1">
    <source>
        <dbReference type="SAM" id="Coils"/>
    </source>
</evidence>
<accession>A0A2J6SAC0</accession>
<name>A0A2J6SAC0_HYAVF</name>
<keyword evidence="3" id="KW-1185">Reference proteome</keyword>
<evidence type="ECO:0000313" key="2">
    <source>
        <dbReference type="EMBL" id="PMD47702.1"/>
    </source>
</evidence>
<sequence>MAPIEWDAYRGLNITGRDDTGATCVGNNRYGKRCRWDIPHDKFLQVRRILDEFETNAPAKAIPSLGRLASLSLCQDWHQGQAYEKIGEWQDAIEEATEAYQKGSDLKEKNRELQRMLGEERAEREDLEREFKAETARRKEQLEAISSMGLEVSSMREILKQAQKEARETEEVTKRWSEAYHKSVAGTEERISTLRAELDDEHQKMKTTLQKELQEAKRTMSSESKKAEDREKILVDQVSEVTKQLDTTLLANSKLQSELIEAKREKDTALSQKDEFESQLKSATEEIGRTGLELQEVEAVRDALAEEKQHLQARVTAQEQDIKAMSNAKAQLEATNTALVQEVEALSSQLSSEQNKAGEVRQSLQAATDDLSRTETQLKTVKEDFFNQRDELEKLQTEFAKARDDSEEQRLKLSTQQAESLARIEGLMQKISHAKLHPFRTFFVNLFELIVGRGKSMFVCFGRMRGRRMFDPVTMEENMPSP</sequence>
<feature type="coiled-coil region" evidence="1">
    <location>
        <begin position="103"/>
        <end position="412"/>
    </location>
</feature>
<organism evidence="2 3">
    <name type="scientific">Hyaloscypha variabilis (strain UAMH 11265 / GT02V1 / F)</name>
    <name type="common">Meliniomyces variabilis</name>
    <dbReference type="NCBI Taxonomy" id="1149755"/>
    <lineage>
        <taxon>Eukaryota</taxon>
        <taxon>Fungi</taxon>
        <taxon>Dikarya</taxon>
        <taxon>Ascomycota</taxon>
        <taxon>Pezizomycotina</taxon>
        <taxon>Leotiomycetes</taxon>
        <taxon>Helotiales</taxon>
        <taxon>Hyaloscyphaceae</taxon>
        <taxon>Hyaloscypha</taxon>
        <taxon>Hyaloscypha variabilis</taxon>
    </lineage>
</organism>
<keyword evidence="1" id="KW-0175">Coiled coil</keyword>
<gene>
    <name evidence="2" type="ORF">L207DRAFT_506670</name>
</gene>
<reference evidence="2 3" key="1">
    <citation type="submission" date="2016-04" db="EMBL/GenBank/DDBJ databases">
        <title>A degradative enzymes factory behind the ericoid mycorrhizal symbiosis.</title>
        <authorList>
            <consortium name="DOE Joint Genome Institute"/>
            <person name="Martino E."/>
            <person name="Morin E."/>
            <person name="Grelet G."/>
            <person name="Kuo A."/>
            <person name="Kohler A."/>
            <person name="Daghino S."/>
            <person name="Barry K."/>
            <person name="Choi C."/>
            <person name="Cichocki N."/>
            <person name="Clum A."/>
            <person name="Copeland A."/>
            <person name="Hainaut M."/>
            <person name="Haridas S."/>
            <person name="Labutti K."/>
            <person name="Lindquist E."/>
            <person name="Lipzen A."/>
            <person name="Khouja H.-R."/>
            <person name="Murat C."/>
            <person name="Ohm R."/>
            <person name="Olson A."/>
            <person name="Spatafora J."/>
            <person name="Veneault-Fourrey C."/>
            <person name="Henrissat B."/>
            <person name="Grigoriev I."/>
            <person name="Martin F."/>
            <person name="Perotto S."/>
        </authorList>
    </citation>
    <scope>NUCLEOTIDE SEQUENCE [LARGE SCALE GENOMIC DNA]</scope>
    <source>
        <strain evidence="2 3">F</strain>
    </source>
</reference>
<evidence type="ECO:0000313" key="3">
    <source>
        <dbReference type="Proteomes" id="UP000235786"/>
    </source>
</evidence>
<dbReference type="AlphaFoldDB" id="A0A2J6SAC0"/>
<dbReference type="EMBL" id="KZ613938">
    <property type="protein sequence ID" value="PMD47702.1"/>
    <property type="molecule type" value="Genomic_DNA"/>
</dbReference>